<feature type="region of interest" description="Disordered" evidence="1">
    <location>
        <begin position="146"/>
        <end position="165"/>
    </location>
</feature>
<accession>A0A086KYP6</accession>
<dbReference type="EMBL" id="AEYI02000430">
    <property type="protein sequence ID" value="KFG49514.1"/>
    <property type="molecule type" value="Genomic_DNA"/>
</dbReference>
<dbReference type="AlphaFoldDB" id="A0A086KYP6"/>
<name>A0A086KYP6_TOXGO</name>
<dbReference type="Proteomes" id="UP000028828">
    <property type="component" value="Unassembled WGS sequence"/>
</dbReference>
<dbReference type="OrthoDB" id="10382696at2759"/>
<comment type="caution">
    <text evidence="2">The sequence shown here is derived from an EMBL/GenBank/DDBJ whole genome shotgun (WGS) entry which is preliminary data.</text>
</comment>
<protein>
    <submittedName>
        <fullName evidence="2">Uncharacterized protein</fullName>
    </submittedName>
</protein>
<feature type="compositionally biased region" description="Basic residues" evidence="1">
    <location>
        <begin position="115"/>
        <end position="124"/>
    </location>
</feature>
<dbReference type="VEuPathDB" id="ToxoDB:TGP89_315495"/>
<feature type="region of interest" description="Disordered" evidence="1">
    <location>
        <begin position="114"/>
        <end position="138"/>
    </location>
</feature>
<evidence type="ECO:0000313" key="3">
    <source>
        <dbReference type="Proteomes" id="UP000028828"/>
    </source>
</evidence>
<organism evidence="2 3">
    <name type="scientific">Toxoplasma gondii p89</name>
    <dbReference type="NCBI Taxonomy" id="943119"/>
    <lineage>
        <taxon>Eukaryota</taxon>
        <taxon>Sar</taxon>
        <taxon>Alveolata</taxon>
        <taxon>Apicomplexa</taxon>
        <taxon>Conoidasida</taxon>
        <taxon>Coccidia</taxon>
        <taxon>Eucoccidiorida</taxon>
        <taxon>Eimeriorina</taxon>
        <taxon>Sarcocystidae</taxon>
        <taxon>Toxoplasma</taxon>
    </lineage>
</organism>
<evidence type="ECO:0000256" key="1">
    <source>
        <dbReference type="SAM" id="MobiDB-lite"/>
    </source>
</evidence>
<sequence length="182" mass="20827">MAHWHLPLLYQTSLVRVNCRGSARYGGLLRMQARFSPRSVKRTATGGVWHELKKYDSQNSMRIAGALSPTPSYRVATHAAVPRRPRQDIRMRSLPLYQFPVSWLFQSEVREVGTTRRHQAKRNSQHQPLLGSNPALQHSPATITDRLSEFPSGRAPNPAWSKSAKTSTFRMKHIYPLPPRHR</sequence>
<proteinExistence type="predicted"/>
<gene>
    <name evidence="2" type="ORF">TGP89_315495</name>
</gene>
<evidence type="ECO:0000313" key="2">
    <source>
        <dbReference type="EMBL" id="KFG49514.1"/>
    </source>
</evidence>
<reference evidence="2 3" key="1">
    <citation type="submission" date="2014-03" db="EMBL/GenBank/DDBJ databases">
        <authorList>
            <person name="Sibley D."/>
            <person name="Venepally P."/>
            <person name="Karamycheva S."/>
            <person name="Hadjithomas M."/>
            <person name="Khan A."/>
            <person name="Brunk B."/>
            <person name="Roos D."/>
            <person name="Caler E."/>
            <person name="Lorenzi H."/>
        </authorList>
    </citation>
    <scope>NUCLEOTIDE SEQUENCE [LARGE SCALE GENOMIC DNA]</scope>
    <source>
        <strain evidence="3">p89</strain>
    </source>
</reference>